<dbReference type="FunFam" id="3.40.630.30:FF:000064">
    <property type="entry name" value="GNAT family acetyltransferase"/>
    <property type="match status" value="1"/>
</dbReference>
<dbReference type="PANTHER" id="PTHR10545">
    <property type="entry name" value="DIAMINE N-ACETYLTRANSFERASE"/>
    <property type="match status" value="1"/>
</dbReference>
<dbReference type="Gene3D" id="3.40.630.30">
    <property type="match status" value="1"/>
</dbReference>
<evidence type="ECO:0000313" key="6">
    <source>
        <dbReference type="Proteomes" id="UP000239772"/>
    </source>
</evidence>
<keyword evidence="6" id="KW-1185">Reference proteome</keyword>
<dbReference type="OrthoDB" id="9805924at2"/>
<evidence type="ECO:0000259" key="4">
    <source>
        <dbReference type="PROSITE" id="PS51186"/>
    </source>
</evidence>
<comment type="similarity">
    <text evidence="1">Belongs to the acetyltransferase family.</text>
</comment>
<accession>A0A2T1HTW9</accession>
<evidence type="ECO:0000256" key="2">
    <source>
        <dbReference type="ARBA" id="ARBA00022679"/>
    </source>
</evidence>
<dbReference type="InterPro" id="IPR000182">
    <property type="entry name" value="GNAT_dom"/>
</dbReference>
<evidence type="ECO:0000256" key="3">
    <source>
        <dbReference type="ARBA" id="ARBA00023315"/>
    </source>
</evidence>
<evidence type="ECO:0000313" key="5">
    <source>
        <dbReference type="EMBL" id="PSC05113.1"/>
    </source>
</evidence>
<gene>
    <name evidence="5" type="ORF">SLNSH_09815</name>
</gene>
<dbReference type="PROSITE" id="PS51186">
    <property type="entry name" value="GNAT"/>
    <property type="match status" value="1"/>
</dbReference>
<dbReference type="Proteomes" id="UP000239772">
    <property type="component" value="Unassembled WGS sequence"/>
</dbReference>
<name>A0A2T1HTW9_9HYPH</name>
<dbReference type="CDD" id="cd04301">
    <property type="entry name" value="NAT_SF"/>
    <property type="match status" value="1"/>
</dbReference>
<sequence>MTLHIRPARRGDAPLVMQLIRELGEYERLAHEIDATPELIEQALFGEEPRVFCDIAEWHGQAVGFALWFYNFSTFRGRHGIYLEDLFVRPEARGHGLGKALLANLAKRCVAENLARLEWSVLDWNQPSIDFYKAQGAETLDDWIKCRVTGEALWRLADQAR</sequence>
<dbReference type="AlphaFoldDB" id="A0A2T1HTW9"/>
<evidence type="ECO:0000256" key="1">
    <source>
        <dbReference type="ARBA" id="ARBA00008694"/>
    </source>
</evidence>
<dbReference type="EMBL" id="PVZS01000009">
    <property type="protein sequence ID" value="PSC05113.1"/>
    <property type="molecule type" value="Genomic_DNA"/>
</dbReference>
<organism evidence="5 6">
    <name type="scientific">Alsobacter soli</name>
    <dbReference type="NCBI Taxonomy" id="2109933"/>
    <lineage>
        <taxon>Bacteria</taxon>
        <taxon>Pseudomonadati</taxon>
        <taxon>Pseudomonadota</taxon>
        <taxon>Alphaproteobacteria</taxon>
        <taxon>Hyphomicrobiales</taxon>
        <taxon>Alsobacteraceae</taxon>
        <taxon>Alsobacter</taxon>
    </lineage>
</organism>
<dbReference type="Pfam" id="PF00583">
    <property type="entry name" value="Acetyltransf_1"/>
    <property type="match status" value="1"/>
</dbReference>
<protein>
    <submittedName>
        <fullName evidence="5">GNAT family N-acetyltransferase</fullName>
    </submittedName>
</protein>
<reference evidence="6" key="1">
    <citation type="submission" date="2018-03" db="EMBL/GenBank/DDBJ databases">
        <authorList>
            <person name="Sun L."/>
            <person name="Liu H."/>
            <person name="Chen W."/>
            <person name="Huang K."/>
            <person name="Liu W."/>
            <person name="Gao X."/>
        </authorList>
    </citation>
    <scope>NUCLEOTIDE SEQUENCE [LARGE SCALE GENOMIC DNA]</scope>
    <source>
        <strain evidence="6">SH9</strain>
    </source>
</reference>
<dbReference type="InterPro" id="IPR051016">
    <property type="entry name" value="Diverse_Substrate_AcTransf"/>
</dbReference>
<keyword evidence="2 5" id="KW-0808">Transferase</keyword>
<dbReference type="RefSeq" id="WP_106336568.1">
    <property type="nucleotide sequence ID" value="NZ_PVZS01000009.1"/>
</dbReference>
<dbReference type="InterPro" id="IPR016181">
    <property type="entry name" value="Acyl_CoA_acyltransferase"/>
</dbReference>
<keyword evidence="3" id="KW-0012">Acyltransferase</keyword>
<comment type="caution">
    <text evidence="5">The sequence shown here is derived from an EMBL/GenBank/DDBJ whole genome shotgun (WGS) entry which is preliminary data.</text>
</comment>
<proteinExistence type="inferred from homology"/>
<feature type="domain" description="N-acetyltransferase" evidence="4">
    <location>
        <begin position="3"/>
        <end position="159"/>
    </location>
</feature>
<dbReference type="SUPFAM" id="SSF55729">
    <property type="entry name" value="Acyl-CoA N-acyltransferases (Nat)"/>
    <property type="match status" value="1"/>
</dbReference>
<dbReference type="PANTHER" id="PTHR10545:SF29">
    <property type="entry name" value="GH14572P-RELATED"/>
    <property type="match status" value="1"/>
</dbReference>
<dbReference type="GO" id="GO:0008080">
    <property type="term" value="F:N-acetyltransferase activity"/>
    <property type="evidence" value="ECO:0007669"/>
    <property type="project" value="UniProtKB-ARBA"/>
</dbReference>